<evidence type="ECO:0000313" key="8">
    <source>
        <dbReference type="EMBL" id="CEP25719.1"/>
    </source>
</evidence>
<dbReference type="CDD" id="cd06170">
    <property type="entry name" value="LuxR_C_like"/>
    <property type="match status" value="1"/>
</dbReference>
<feature type="domain" description="Response regulatory" evidence="7">
    <location>
        <begin position="15"/>
        <end position="134"/>
    </location>
</feature>
<dbReference type="InterPro" id="IPR001789">
    <property type="entry name" value="Sig_transdc_resp-reg_receiver"/>
</dbReference>
<dbReference type="SUPFAM" id="SSF52172">
    <property type="entry name" value="CheY-like"/>
    <property type="match status" value="1"/>
</dbReference>
<dbReference type="InterPro" id="IPR039420">
    <property type="entry name" value="WalR-like"/>
</dbReference>
<dbReference type="SMART" id="SM00448">
    <property type="entry name" value="REC"/>
    <property type="match status" value="1"/>
</dbReference>
<gene>
    <name evidence="8" type="ORF">PFCIRM138_10835</name>
</gene>
<dbReference type="PRINTS" id="PR00038">
    <property type="entry name" value="HTHLUXR"/>
</dbReference>
<dbReference type="PROSITE" id="PS50043">
    <property type="entry name" value="HTH_LUXR_2"/>
    <property type="match status" value="1"/>
</dbReference>
<dbReference type="SUPFAM" id="SSF46894">
    <property type="entry name" value="C-terminal effector domain of the bipartite response regulators"/>
    <property type="match status" value="1"/>
</dbReference>
<feature type="modified residue" description="4-aspartylphosphate" evidence="5">
    <location>
        <position position="70"/>
    </location>
</feature>
<sequence length="236" mass="25290">MGARETKTMADEPIRLLLADDQEMVRVGFRMVLDSQPDMAVVAEAPNGRDAVDAVLHAAPGQAPDVALMDIRMPVLDGVAATQKIVADSDTRVLILTTFDLDEYVYSALQAGASGFLLKDAGPTELLAAIRAVASGDSVVAPSATRRLLERFVPTLPIAQSGGDTKKRLEALTDREREVLTLVGQGLNNTEIAETLFLGSATVKTHIGHILAKLQLRDRVHMVVFAYDAGLVHPRG</sequence>
<dbReference type="Pfam" id="PF00072">
    <property type="entry name" value="Response_reg"/>
    <property type="match status" value="1"/>
</dbReference>
<dbReference type="SMART" id="SM00421">
    <property type="entry name" value="HTH_LUXR"/>
    <property type="match status" value="1"/>
</dbReference>
<dbReference type="PANTHER" id="PTHR43214">
    <property type="entry name" value="TWO-COMPONENT RESPONSE REGULATOR"/>
    <property type="match status" value="1"/>
</dbReference>
<dbReference type="PROSITE" id="PS00622">
    <property type="entry name" value="HTH_LUXR_1"/>
    <property type="match status" value="1"/>
</dbReference>
<reference evidence="8" key="1">
    <citation type="submission" date="2014-08" db="EMBL/GenBank/DDBJ databases">
        <authorList>
            <person name="Falentin Helene"/>
        </authorList>
    </citation>
    <scope>NUCLEOTIDE SEQUENCE</scope>
</reference>
<dbReference type="InterPro" id="IPR058245">
    <property type="entry name" value="NreC/VraR/RcsB-like_REC"/>
</dbReference>
<dbReference type="InterPro" id="IPR011006">
    <property type="entry name" value="CheY-like_superfamily"/>
</dbReference>
<evidence type="ECO:0000259" key="6">
    <source>
        <dbReference type="PROSITE" id="PS50043"/>
    </source>
</evidence>
<evidence type="ECO:0000256" key="4">
    <source>
        <dbReference type="ARBA" id="ARBA00023163"/>
    </source>
</evidence>
<keyword evidence="4" id="KW-0804">Transcription</keyword>
<dbReference type="GO" id="GO:0003677">
    <property type="term" value="F:DNA binding"/>
    <property type="evidence" value="ECO:0007669"/>
    <property type="project" value="UniProtKB-KW"/>
</dbReference>
<dbReference type="GO" id="GO:0000160">
    <property type="term" value="P:phosphorelay signal transduction system"/>
    <property type="evidence" value="ECO:0007669"/>
    <property type="project" value="InterPro"/>
</dbReference>
<organism evidence="8">
    <name type="scientific">Propionibacterium freudenreichii subsp. freudenreichii</name>
    <dbReference type="NCBI Taxonomy" id="66712"/>
    <lineage>
        <taxon>Bacteria</taxon>
        <taxon>Bacillati</taxon>
        <taxon>Actinomycetota</taxon>
        <taxon>Actinomycetes</taxon>
        <taxon>Propionibacteriales</taxon>
        <taxon>Propionibacteriaceae</taxon>
        <taxon>Propionibacterium</taxon>
    </lineage>
</organism>
<dbReference type="Pfam" id="PF00196">
    <property type="entry name" value="GerE"/>
    <property type="match status" value="1"/>
</dbReference>
<evidence type="ECO:0000259" key="7">
    <source>
        <dbReference type="PROSITE" id="PS50110"/>
    </source>
</evidence>
<protein>
    <submittedName>
        <fullName evidence="8">Two-component response regulator LuxR</fullName>
    </submittedName>
</protein>
<dbReference type="Gene3D" id="3.40.50.2300">
    <property type="match status" value="1"/>
</dbReference>
<dbReference type="CDD" id="cd17535">
    <property type="entry name" value="REC_NarL-like"/>
    <property type="match status" value="1"/>
</dbReference>
<evidence type="ECO:0000256" key="1">
    <source>
        <dbReference type="ARBA" id="ARBA00022553"/>
    </source>
</evidence>
<dbReference type="EMBL" id="LM676381">
    <property type="protein sequence ID" value="CEP25719.1"/>
    <property type="molecule type" value="Genomic_DNA"/>
</dbReference>
<dbReference type="GO" id="GO:0006355">
    <property type="term" value="P:regulation of DNA-templated transcription"/>
    <property type="evidence" value="ECO:0007669"/>
    <property type="project" value="InterPro"/>
</dbReference>
<evidence type="ECO:0000256" key="3">
    <source>
        <dbReference type="ARBA" id="ARBA00023125"/>
    </source>
</evidence>
<dbReference type="InterPro" id="IPR016032">
    <property type="entry name" value="Sig_transdc_resp-reg_C-effctor"/>
</dbReference>
<feature type="domain" description="HTH luxR-type" evidence="6">
    <location>
        <begin position="165"/>
        <end position="230"/>
    </location>
</feature>
<accession>A0A068VUJ9</accession>
<proteinExistence type="predicted"/>
<name>A0A068VUJ9_PROFF</name>
<keyword evidence="3" id="KW-0238">DNA-binding</keyword>
<evidence type="ECO:0000256" key="2">
    <source>
        <dbReference type="ARBA" id="ARBA00023015"/>
    </source>
</evidence>
<keyword evidence="1 5" id="KW-0597">Phosphoprotein</keyword>
<dbReference type="PROSITE" id="PS50110">
    <property type="entry name" value="RESPONSE_REGULATORY"/>
    <property type="match status" value="1"/>
</dbReference>
<dbReference type="PANTHER" id="PTHR43214:SF24">
    <property type="entry name" value="TRANSCRIPTIONAL REGULATORY PROTEIN NARL-RELATED"/>
    <property type="match status" value="1"/>
</dbReference>
<dbReference type="AlphaFoldDB" id="A0A068VUJ9"/>
<keyword evidence="2" id="KW-0805">Transcription regulation</keyword>
<dbReference type="InterPro" id="IPR000792">
    <property type="entry name" value="Tscrpt_reg_LuxR_C"/>
</dbReference>
<evidence type="ECO:0000256" key="5">
    <source>
        <dbReference type="PROSITE-ProRule" id="PRU00169"/>
    </source>
</evidence>